<evidence type="ECO:0000313" key="2">
    <source>
        <dbReference type="EMBL" id="GIX65252.1"/>
    </source>
</evidence>
<name>A0AAV4LZL8_BABCB</name>
<feature type="compositionally biased region" description="Basic and acidic residues" evidence="1">
    <location>
        <begin position="220"/>
        <end position="229"/>
    </location>
</feature>
<feature type="region of interest" description="Disordered" evidence="1">
    <location>
        <begin position="107"/>
        <end position="189"/>
    </location>
</feature>
<sequence length="312" mass="32005">MANNWSIPAADTSAAVNKMKQNDSFNEGSTCVPSSFEAPEAEVRHDFGYRSSGAASDEAFMSVESKIVAAATNKSHAELYNILSPLLEAKDTASLDSLCALHWGGPARAGGQPAERRVRPAPAGKHQPGDAHILRHQGQQHQGGAAAGGAVRHGDPLPREPQAADAVPHGGVGDRGRGDPADAAHSGVPVPLGSIAGGAGRAGADRAAAGVPAGVGLRRAVADEPRREPGAPGPLRQHGAAPREPRRGQGQRHAALRVQARRHRAPQVQGGGGDAQRGDRAGHMPDEAEVLAVRAAHGVVVGVRADRPRAGV</sequence>
<accession>A0AAV4LZL8</accession>
<organism evidence="2 3">
    <name type="scientific">Babesia caballi</name>
    <dbReference type="NCBI Taxonomy" id="5871"/>
    <lineage>
        <taxon>Eukaryota</taxon>
        <taxon>Sar</taxon>
        <taxon>Alveolata</taxon>
        <taxon>Apicomplexa</taxon>
        <taxon>Aconoidasida</taxon>
        <taxon>Piroplasmida</taxon>
        <taxon>Babesiidae</taxon>
        <taxon>Babesia</taxon>
    </lineage>
</organism>
<dbReference type="Proteomes" id="UP001497744">
    <property type="component" value="Unassembled WGS sequence"/>
</dbReference>
<dbReference type="RefSeq" id="XP_067717321.1">
    <property type="nucleotide sequence ID" value="XM_067861220.1"/>
</dbReference>
<dbReference type="GeneID" id="94196733"/>
<proteinExistence type="predicted"/>
<gene>
    <name evidence="2" type="ORF">BcabD6B2_46870</name>
</gene>
<feature type="compositionally biased region" description="Basic and acidic residues" evidence="1">
    <location>
        <begin position="276"/>
        <end position="285"/>
    </location>
</feature>
<feature type="region of interest" description="Disordered" evidence="1">
    <location>
        <begin position="220"/>
        <end position="285"/>
    </location>
</feature>
<feature type="compositionally biased region" description="Basic and acidic residues" evidence="1">
    <location>
        <begin position="172"/>
        <end position="182"/>
    </location>
</feature>
<dbReference type="EMBL" id="BPLF01000004">
    <property type="protein sequence ID" value="GIX65252.1"/>
    <property type="molecule type" value="Genomic_DNA"/>
</dbReference>
<protein>
    <submittedName>
        <fullName evidence="2">DHHC zinc finger domain/ankyrin repeat containing protein, putative</fullName>
    </submittedName>
</protein>
<dbReference type="AlphaFoldDB" id="A0AAV4LZL8"/>
<feature type="compositionally biased region" description="Low complexity" evidence="1">
    <location>
        <begin position="136"/>
        <end position="150"/>
    </location>
</feature>
<evidence type="ECO:0000313" key="3">
    <source>
        <dbReference type="Proteomes" id="UP001497744"/>
    </source>
</evidence>
<reference evidence="2 3" key="1">
    <citation type="submission" date="2021-06" db="EMBL/GenBank/DDBJ databases">
        <title>Genome sequence of Babesia caballi.</title>
        <authorList>
            <person name="Yamagishi J."/>
            <person name="Kidaka T."/>
            <person name="Ochi A."/>
        </authorList>
    </citation>
    <scope>NUCLEOTIDE SEQUENCE [LARGE SCALE GENOMIC DNA]</scope>
    <source>
        <strain evidence="2">USDA-D6B2</strain>
    </source>
</reference>
<comment type="caution">
    <text evidence="2">The sequence shown here is derived from an EMBL/GenBank/DDBJ whole genome shotgun (WGS) entry which is preliminary data.</text>
</comment>
<keyword evidence="3" id="KW-1185">Reference proteome</keyword>
<evidence type="ECO:0000256" key="1">
    <source>
        <dbReference type="SAM" id="MobiDB-lite"/>
    </source>
</evidence>